<gene>
    <name evidence="2" type="ordered locus">Rmet_6479</name>
</gene>
<dbReference type="HOGENOM" id="CLU_2772944_0_0_4"/>
<evidence type="ECO:0000313" key="2">
    <source>
        <dbReference type="EMBL" id="ADC45087.1"/>
    </source>
</evidence>
<keyword evidence="3" id="KW-1185">Reference proteome</keyword>
<accession>D3DXR7</accession>
<dbReference type="KEGG" id="rme:Rmet_6479"/>
<organism evidence="2 3">
    <name type="scientific">Cupriavidus metallidurans (strain ATCC 43123 / DSM 2839 / NBRC 102507 / CH34)</name>
    <name type="common">Ralstonia metallidurans</name>
    <dbReference type="NCBI Taxonomy" id="266264"/>
    <lineage>
        <taxon>Bacteria</taxon>
        <taxon>Pseudomonadati</taxon>
        <taxon>Pseudomonadota</taxon>
        <taxon>Betaproteobacteria</taxon>
        <taxon>Burkholderiales</taxon>
        <taxon>Burkholderiaceae</taxon>
        <taxon>Cupriavidus</taxon>
    </lineage>
</organism>
<sequence>MVRVPPACSKCCKASRAHTVFPLSHAMGEGRGSELSGSGGDLSQAAPQRMLPQPLCRLAGEGRFSPTAY</sequence>
<feature type="region of interest" description="Disordered" evidence="1">
    <location>
        <begin position="28"/>
        <end position="47"/>
    </location>
</feature>
<evidence type="ECO:0000313" key="3">
    <source>
        <dbReference type="Proteomes" id="UP000002429"/>
    </source>
</evidence>
<dbReference type="AlphaFoldDB" id="D3DXR7"/>
<proteinExistence type="predicted"/>
<dbReference type="STRING" id="266264.Rmet_6479"/>
<reference evidence="3" key="1">
    <citation type="journal article" date="2010" name="PLoS ONE">
        <title>The complete genome sequence of Cupriavidus metallidurans strain CH34, a master survivalist in harsh and anthropogenic environments.</title>
        <authorList>
            <person name="Janssen P.J."/>
            <person name="Van Houdt R."/>
            <person name="Moors H."/>
            <person name="Monsieurs P."/>
            <person name="Morin N."/>
            <person name="Michaux A."/>
            <person name="Benotmane M.A."/>
            <person name="Leys N."/>
            <person name="Vallaeys T."/>
            <person name="Lapidus A."/>
            <person name="Monchy S."/>
            <person name="Medigue C."/>
            <person name="Taghavi S."/>
            <person name="McCorkle S."/>
            <person name="Dunn J."/>
            <person name="van der Lelie D."/>
            <person name="Mergeay M."/>
        </authorList>
    </citation>
    <scope>NUCLEOTIDE SEQUENCE [LARGE SCALE GENOMIC DNA]</scope>
    <source>
        <strain evidence="3">ATCC 43123 / DSM 2839 / NBRC 102507 / CH34</strain>
    </source>
</reference>
<name>D3DXR7_CUPMC</name>
<evidence type="ECO:0000256" key="1">
    <source>
        <dbReference type="SAM" id="MobiDB-lite"/>
    </source>
</evidence>
<protein>
    <submittedName>
        <fullName evidence="2">Uncharacterized protein</fullName>
    </submittedName>
</protein>
<dbReference type="EMBL" id="CP000352">
    <property type="protein sequence ID" value="ADC45087.1"/>
    <property type="molecule type" value="Genomic_DNA"/>
</dbReference>
<dbReference type="Proteomes" id="UP000002429">
    <property type="component" value="Chromosome"/>
</dbReference>